<dbReference type="EMBL" id="OZ021738">
    <property type="protein sequence ID" value="CAK9319558.1"/>
    <property type="molecule type" value="Genomic_DNA"/>
</dbReference>
<comment type="subcellular location">
    <subcellularLocation>
        <location evidence="1">Cell membrane</location>
        <topology evidence="1">Multi-pass membrane protein</topology>
    </subcellularLocation>
</comment>
<dbReference type="InterPro" id="IPR044566">
    <property type="entry name" value="RMV1-like"/>
</dbReference>
<keyword evidence="6" id="KW-1185">Reference proteome</keyword>
<keyword evidence="2" id="KW-0813">Transport</keyword>
<keyword evidence="4" id="KW-0812">Transmembrane</keyword>
<evidence type="ECO:0000313" key="6">
    <source>
        <dbReference type="Proteomes" id="UP001642487"/>
    </source>
</evidence>
<sequence>MYEAQLSSSAYQILGMAEIEILPRLFASRAKVFETPWLGNVVGVHIIHMVEMEAAELRRPFKVPMELPGLVVMCLFPMALLVVLMVLTHKTVFFVSAIMTLAGTLWYFLIKLCKKKKIFKFNDSPQIIQQSYNGISSDRISTQNRPEHQRLRCIDPTTKSVSPHVVFDEASSWWSSENVVLPDSGMLDFRMRAQALEQQEPDIKRATRYSRGSLLKALCLIADLEDRQGSESPINPQYTEASYADTVTLSQSCASLESGRAKLI</sequence>
<organism evidence="5 6">
    <name type="scientific">Citrullus colocynthis</name>
    <name type="common">colocynth</name>
    <dbReference type="NCBI Taxonomy" id="252529"/>
    <lineage>
        <taxon>Eukaryota</taxon>
        <taxon>Viridiplantae</taxon>
        <taxon>Streptophyta</taxon>
        <taxon>Embryophyta</taxon>
        <taxon>Tracheophyta</taxon>
        <taxon>Spermatophyta</taxon>
        <taxon>Magnoliopsida</taxon>
        <taxon>eudicotyledons</taxon>
        <taxon>Gunneridae</taxon>
        <taxon>Pentapetalae</taxon>
        <taxon>rosids</taxon>
        <taxon>fabids</taxon>
        <taxon>Cucurbitales</taxon>
        <taxon>Cucurbitaceae</taxon>
        <taxon>Benincaseae</taxon>
        <taxon>Citrullus</taxon>
    </lineage>
</organism>
<feature type="transmembrane region" description="Helical" evidence="4">
    <location>
        <begin position="93"/>
        <end position="110"/>
    </location>
</feature>
<keyword evidence="3" id="KW-1003">Cell membrane</keyword>
<evidence type="ECO:0000313" key="5">
    <source>
        <dbReference type="EMBL" id="CAK9319558.1"/>
    </source>
</evidence>
<evidence type="ECO:0000256" key="1">
    <source>
        <dbReference type="ARBA" id="ARBA00004651"/>
    </source>
</evidence>
<gene>
    <name evidence="5" type="ORF">CITCOLO1_LOCUS11566</name>
</gene>
<feature type="transmembrane region" description="Helical" evidence="4">
    <location>
        <begin position="67"/>
        <end position="87"/>
    </location>
</feature>
<evidence type="ECO:0000256" key="2">
    <source>
        <dbReference type="ARBA" id="ARBA00022448"/>
    </source>
</evidence>
<protein>
    <submittedName>
        <fullName evidence="5">Uncharacterized protein</fullName>
    </submittedName>
</protein>
<dbReference type="Proteomes" id="UP001642487">
    <property type="component" value="Chromosome 4"/>
</dbReference>
<dbReference type="PANTHER" id="PTHR45826:SF8">
    <property type="entry name" value="CATIONIC AMINO ACID TRANSPORTER"/>
    <property type="match status" value="1"/>
</dbReference>
<dbReference type="PANTHER" id="PTHR45826">
    <property type="entry name" value="POLYAMINE TRANSPORTER PUT1"/>
    <property type="match status" value="1"/>
</dbReference>
<proteinExistence type="predicted"/>
<keyword evidence="4" id="KW-0472">Membrane</keyword>
<accession>A0ABP0YGD4</accession>
<reference evidence="5 6" key="1">
    <citation type="submission" date="2024-03" db="EMBL/GenBank/DDBJ databases">
        <authorList>
            <person name="Gkanogiannis A."/>
            <person name="Becerra Lopez-Lavalle L."/>
        </authorList>
    </citation>
    <scope>NUCLEOTIDE SEQUENCE [LARGE SCALE GENOMIC DNA]</scope>
</reference>
<name>A0ABP0YGD4_9ROSI</name>
<evidence type="ECO:0000256" key="3">
    <source>
        <dbReference type="ARBA" id="ARBA00022475"/>
    </source>
</evidence>
<evidence type="ECO:0000256" key="4">
    <source>
        <dbReference type="SAM" id="Phobius"/>
    </source>
</evidence>
<keyword evidence="4" id="KW-1133">Transmembrane helix</keyword>